<evidence type="ECO:0008006" key="4">
    <source>
        <dbReference type="Google" id="ProtNLM"/>
    </source>
</evidence>
<dbReference type="EMBL" id="JBHUME010000012">
    <property type="protein sequence ID" value="MFD2614471.1"/>
    <property type="molecule type" value="Genomic_DNA"/>
</dbReference>
<gene>
    <name evidence="2" type="ORF">ACFSUF_18830</name>
</gene>
<protein>
    <recommendedName>
        <fullName evidence="4">Transposase</fullName>
    </recommendedName>
</protein>
<proteinExistence type="predicted"/>
<evidence type="ECO:0000313" key="2">
    <source>
        <dbReference type="EMBL" id="MFD2614471.1"/>
    </source>
</evidence>
<accession>A0ABW5PGC0</accession>
<feature type="compositionally biased region" description="Basic and acidic residues" evidence="1">
    <location>
        <begin position="94"/>
        <end position="104"/>
    </location>
</feature>
<sequence>MCRDKLAKEALKAAKHAKHNLKWLKKYPERYDQNKRNQLEDYLNMLIKFAKLETKNARQLKRTSGKKKIATGQGDYLEKDLSKNSTNSIAPLESESKGGEYHAV</sequence>
<reference evidence="3" key="1">
    <citation type="journal article" date="2019" name="Int. J. Syst. Evol. Microbiol.">
        <title>The Global Catalogue of Microorganisms (GCM) 10K type strain sequencing project: providing services to taxonomists for standard genome sequencing and annotation.</title>
        <authorList>
            <consortium name="The Broad Institute Genomics Platform"/>
            <consortium name="The Broad Institute Genome Sequencing Center for Infectious Disease"/>
            <person name="Wu L."/>
            <person name="Ma J."/>
        </authorList>
    </citation>
    <scope>NUCLEOTIDE SEQUENCE [LARGE SCALE GENOMIC DNA]</scope>
    <source>
        <strain evidence="3">KCTC 3950</strain>
    </source>
</reference>
<name>A0ABW5PGC0_9BACL</name>
<dbReference type="RefSeq" id="WP_377605373.1">
    <property type="nucleotide sequence ID" value="NZ_JBHUME010000012.1"/>
</dbReference>
<comment type="caution">
    <text evidence="2">The sequence shown here is derived from an EMBL/GenBank/DDBJ whole genome shotgun (WGS) entry which is preliminary data.</text>
</comment>
<organism evidence="2 3">
    <name type="scientific">Paenibacillus gansuensis</name>
    <dbReference type="NCBI Taxonomy" id="306542"/>
    <lineage>
        <taxon>Bacteria</taxon>
        <taxon>Bacillati</taxon>
        <taxon>Bacillota</taxon>
        <taxon>Bacilli</taxon>
        <taxon>Bacillales</taxon>
        <taxon>Paenibacillaceae</taxon>
        <taxon>Paenibacillus</taxon>
    </lineage>
</organism>
<evidence type="ECO:0000313" key="3">
    <source>
        <dbReference type="Proteomes" id="UP001597541"/>
    </source>
</evidence>
<keyword evidence="3" id="KW-1185">Reference proteome</keyword>
<feature type="region of interest" description="Disordered" evidence="1">
    <location>
        <begin position="58"/>
        <end position="104"/>
    </location>
</feature>
<feature type="compositionally biased region" description="Basic residues" evidence="1">
    <location>
        <begin position="58"/>
        <end position="69"/>
    </location>
</feature>
<dbReference type="Proteomes" id="UP001597541">
    <property type="component" value="Unassembled WGS sequence"/>
</dbReference>
<evidence type="ECO:0000256" key="1">
    <source>
        <dbReference type="SAM" id="MobiDB-lite"/>
    </source>
</evidence>